<proteinExistence type="inferred from homology"/>
<comment type="similarity">
    <text evidence="2 13">Belongs to the amiloride-sensitive sodium channel (TC 1.A.6) family.</text>
</comment>
<accession>A0AAF3EYD7</accession>
<organism evidence="17 18">
    <name type="scientific">Mesorhabditis belari</name>
    <dbReference type="NCBI Taxonomy" id="2138241"/>
    <lineage>
        <taxon>Eukaryota</taxon>
        <taxon>Metazoa</taxon>
        <taxon>Ecdysozoa</taxon>
        <taxon>Nematoda</taxon>
        <taxon>Chromadorea</taxon>
        <taxon>Rhabditida</taxon>
        <taxon>Rhabditina</taxon>
        <taxon>Rhabditomorpha</taxon>
        <taxon>Rhabditoidea</taxon>
        <taxon>Rhabditidae</taxon>
        <taxon>Mesorhabditinae</taxon>
        <taxon>Mesorhabditis</taxon>
    </lineage>
</organism>
<evidence type="ECO:0000256" key="2">
    <source>
        <dbReference type="ARBA" id="ARBA00007193"/>
    </source>
</evidence>
<keyword evidence="4 13" id="KW-0894">Sodium channel</keyword>
<keyword evidence="6 15" id="KW-1133">Transmembrane helix</keyword>
<keyword evidence="8 13" id="KW-0406">Ion transport</keyword>
<dbReference type="PANTHER" id="PTHR12121">
    <property type="entry name" value="CARBON CATABOLITE REPRESSOR PROTEIN 4"/>
    <property type="match status" value="1"/>
</dbReference>
<feature type="region of interest" description="Disordered" evidence="14">
    <location>
        <begin position="1"/>
        <end position="38"/>
    </location>
</feature>
<evidence type="ECO:0000256" key="5">
    <source>
        <dbReference type="ARBA" id="ARBA00022692"/>
    </source>
</evidence>
<dbReference type="GO" id="GO:0000175">
    <property type="term" value="F:3'-5'-RNA exonuclease activity"/>
    <property type="evidence" value="ECO:0007669"/>
    <property type="project" value="TreeGrafter"/>
</dbReference>
<name>A0AAF3EYD7_9BILA</name>
<feature type="compositionally biased region" description="Basic and acidic residues" evidence="14">
    <location>
        <begin position="9"/>
        <end position="25"/>
    </location>
</feature>
<evidence type="ECO:0000256" key="13">
    <source>
        <dbReference type="RuleBase" id="RU000679"/>
    </source>
</evidence>
<evidence type="ECO:0000256" key="9">
    <source>
        <dbReference type="ARBA" id="ARBA00023136"/>
    </source>
</evidence>
<dbReference type="GO" id="GO:0016020">
    <property type="term" value="C:membrane"/>
    <property type="evidence" value="ECO:0007669"/>
    <property type="project" value="UniProtKB-SubCell"/>
</dbReference>
<keyword evidence="3 13" id="KW-0813">Transport</keyword>
<dbReference type="InterPro" id="IPR036691">
    <property type="entry name" value="Endo/exonu/phosph_ase_sf"/>
</dbReference>
<protein>
    <recommendedName>
        <fullName evidence="16">Endonuclease/exonuclease/phosphatase domain-containing protein</fullName>
    </recommendedName>
</protein>
<dbReference type="InterPro" id="IPR050410">
    <property type="entry name" value="CCR4/nocturin_mRNA_transcr"/>
</dbReference>
<evidence type="ECO:0000256" key="6">
    <source>
        <dbReference type="ARBA" id="ARBA00022989"/>
    </source>
</evidence>
<dbReference type="Proteomes" id="UP000887575">
    <property type="component" value="Unassembled WGS sequence"/>
</dbReference>
<dbReference type="Gene3D" id="3.60.10.10">
    <property type="entry name" value="Endonuclease/exonuclease/phosphatase"/>
    <property type="match status" value="1"/>
</dbReference>
<evidence type="ECO:0000256" key="7">
    <source>
        <dbReference type="ARBA" id="ARBA00023053"/>
    </source>
</evidence>
<keyword evidence="12 13" id="KW-0407">Ion channel</keyword>
<dbReference type="Gene3D" id="2.60.470.10">
    <property type="entry name" value="Acid-sensing ion channels like domains"/>
    <property type="match status" value="1"/>
</dbReference>
<keyword evidence="9 15" id="KW-0472">Membrane</keyword>
<dbReference type="Pfam" id="PF03372">
    <property type="entry name" value="Exo_endo_phos"/>
    <property type="match status" value="1"/>
</dbReference>
<keyword evidence="10" id="KW-0325">Glycoprotein</keyword>
<dbReference type="WBParaSite" id="MBELARI_LOCUS19234">
    <property type="protein sequence ID" value="MBELARI_LOCUS19234"/>
    <property type="gene ID" value="MBELARI_LOCUS19234"/>
</dbReference>
<reference evidence="18" key="1">
    <citation type="submission" date="2024-02" db="UniProtKB">
        <authorList>
            <consortium name="WormBaseParasite"/>
        </authorList>
    </citation>
    <scope>IDENTIFICATION</scope>
</reference>
<feature type="domain" description="Endonuclease/exonuclease/phosphatase" evidence="16">
    <location>
        <begin position="277"/>
        <end position="562"/>
    </location>
</feature>
<evidence type="ECO:0000256" key="11">
    <source>
        <dbReference type="ARBA" id="ARBA00023201"/>
    </source>
</evidence>
<evidence type="ECO:0000256" key="12">
    <source>
        <dbReference type="ARBA" id="ARBA00023303"/>
    </source>
</evidence>
<dbReference type="PANTHER" id="PTHR12121:SF34">
    <property type="entry name" value="PROTEIN ANGEL"/>
    <property type="match status" value="1"/>
</dbReference>
<dbReference type="SUPFAM" id="SSF56219">
    <property type="entry name" value="DNase I-like"/>
    <property type="match status" value="1"/>
</dbReference>
<sequence length="1187" mass="134877">MSSFNIFRHLHERENGVRKEPRTIDLEDGETDSDPTDEPVVIACKLAQKRKSSSLESLDEPETMIKTTKTNVQSTSPTEIKVDPDVITLSDDEDTPNLWSIDRSRNETSEKDVLYVLPPREKKQCRKNTKTPNETTKFVAVLTGTSTSCGAGTMLNVKDKTLISTDDYVSDECAKYFEDLIVPGCSKKTPGGKNHATKGDYVADGYAKHFEDKKPSLVVEVSSPHLLVSPNHEKIYKHADVDNLTFATRKYHKEDARRFEFAKPPPPSDDFSRIRLCSYNVLCQSTAESTMYLYPHMKSAKHQWKMGWANRSKHLKTELGKLNADVFGLQEVEADKIETFYEPVFKNLGYTIFYKKKTGEFVDGCLLAFRTSRFAIKKYEEVEYFLGEMMDRHQIGQICIVTDTQSGQDLCFANTHLLFNEKRGDIKLGQLAILFAGIHKLMNDYGKDVPVFITGDFNIQPLSPIYRFITRARVHVANLSRHELSGQIKCGSSPAIAKTTILPVSCGVTRHSTYASKNSLPDGEWEHPFMLASAYDHLAPDGEEAVSTYHTGSGNPDFIFYSVDNVQSINDEKVEVKEMEKIQLVTRLTLPSKNFLQRTLGCWPNLYVPSDHIPLLAEFAIKKVTDTSSQSNSQDVLTTWDDKKQRIYLRICDYETKEFSGLTTYHGLVRIYNSNTWPSRIFWCVVVLSCLFLFMIHSGFLLLNYHSKPTLFQVNVIVPEEGLLFPDITICNNKPVFAEKLKAWKMPSDVLQYVLKAYSKDMESDLKILTSEQAEFVKYTNDYRNATKKVFSFMEFFSSVGADCHSMVEWCAFGGVPLDECCQQTQPILTDSGLCVRFPNSKFQHRQWFSGWAHGWQIMLKIDANEENESNFLPDEFADEGVRVAVHEANEFPSMRAHSVSVPPGTTLYTGIDVRNVTLLARHDWGLCQPDWDPAIHGDLVIPFGYSSRHCEANCLMKRKFSRILVNVYMREISYERHEQQKQMQTADLLSNIAGSMGLFLGMSTVTLLEIFIYLFKSVWGTINSDRQKQFVEAMIMEENELQSEQQVIVVEEEQNEPLMSSDQMPLLHERKASRRISIVPISAYNTGSIGQRKASLMPEYLAEDRPPKRSISACAPLLGSRRVSLASNHDRRRASHQDSVVTTIGIPSSSTAWSSFSAEEPNRINVFHTRRHSAVPNKKRGSFLDF</sequence>
<feature type="transmembrane region" description="Helical" evidence="15">
    <location>
        <begin position="680"/>
        <end position="703"/>
    </location>
</feature>
<evidence type="ECO:0000256" key="3">
    <source>
        <dbReference type="ARBA" id="ARBA00022448"/>
    </source>
</evidence>
<evidence type="ECO:0000256" key="1">
    <source>
        <dbReference type="ARBA" id="ARBA00004141"/>
    </source>
</evidence>
<evidence type="ECO:0000256" key="14">
    <source>
        <dbReference type="SAM" id="MobiDB-lite"/>
    </source>
</evidence>
<dbReference type="GO" id="GO:0005272">
    <property type="term" value="F:sodium channel activity"/>
    <property type="evidence" value="ECO:0007669"/>
    <property type="project" value="UniProtKB-KW"/>
</dbReference>
<evidence type="ECO:0000256" key="4">
    <source>
        <dbReference type="ARBA" id="ARBA00022461"/>
    </source>
</evidence>
<comment type="subcellular location">
    <subcellularLocation>
        <location evidence="1">Membrane</location>
        <topology evidence="1">Multi-pass membrane protein</topology>
    </subcellularLocation>
</comment>
<dbReference type="InterPro" id="IPR005135">
    <property type="entry name" value="Endo/exonuclease/phosphatase"/>
</dbReference>
<keyword evidence="17" id="KW-1185">Reference proteome</keyword>
<keyword evidence="5 13" id="KW-0812">Transmembrane</keyword>
<evidence type="ECO:0000256" key="8">
    <source>
        <dbReference type="ARBA" id="ARBA00023065"/>
    </source>
</evidence>
<dbReference type="AlphaFoldDB" id="A0AAF3EYD7"/>
<evidence type="ECO:0000256" key="10">
    <source>
        <dbReference type="ARBA" id="ARBA00023180"/>
    </source>
</evidence>
<dbReference type="InterPro" id="IPR001873">
    <property type="entry name" value="ENaC"/>
</dbReference>
<keyword evidence="7" id="KW-0915">Sodium</keyword>
<dbReference type="Pfam" id="PF00858">
    <property type="entry name" value="ASC"/>
    <property type="match status" value="2"/>
</dbReference>
<feature type="transmembrane region" description="Helical" evidence="15">
    <location>
        <begin position="989"/>
        <end position="1016"/>
    </location>
</feature>
<dbReference type="PRINTS" id="PR01078">
    <property type="entry name" value="AMINACHANNEL"/>
</dbReference>
<evidence type="ECO:0000259" key="16">
    <source>
        <dbReference type="Pfam" id="PF03372"/>
    </source>
</evidence>
<evidence type="ECO:0000313" key="17">
    <source>
        <dbReference type="Proteomes" id="UP000887575"/>
    </source>
</evidence>
<evidence type="ECO:0000313" key="18">
    <source>
        <dbReference type="WBParaSite" id="MBELARI_LOCUS19234"/>
    </source>
</evidence>
<keyword evidence="11 13" id="KW-0739">Sodium transport</keyword>
<evidence type="ECO:0000256" key="15">
    <source>
        <dbReference type="SAM" id="Phobius"/>
    </source>
</evidence>
<feature type="compositionally biased region" description="Acidic residues" evidence="14">
    <location>
        <begin position="26"/>
        <end position="37"/>
    </location>
</feature>